<reference evidence="3" key="1">
    <citation type="submission" date="2010-07" db="EMBL/GenBank/DDBJ databases">
        <title>The genome sequence of Gaeumannomyces graminis var. tritici strain R3-111a-1.</title>
        <authorList>
            <consortium name="The Broad Institute Genome Sequencing Platform"/>
            <person name="Ma L.-J."/>
            <person name="Dead R."/>
            <person name="Young S."/>
            <person name="Zeng Q."/>
            <person name="Koehrsen M."/>
            <person name="Alvarado L."/>
            <person name="Berlin A."/>
            <person name="Chapman S.B."/>
            <person name="Chen Z."/>
            <person name="Freedman E."/>
            <person name="Gellesch M."/>
            <person name="Goldberg J."/>
            <person name="Griggs A."/>
            <person name="Gujja S."/>
            <person name="Heilman E.R."/>
            <person name="Heiman D."/>
            <person name="Hepburn T."/>
            <person name="Howarth C."/>
            <person name="Jen D."/>
            <person name="Larson L."/>
            <person name="Mehta T."/>
            <person name="Neiman D."/>
            <person name="Pearson M."/>
            <person name="Roberts A."/>
            <person name="Saif S."/>
            <person name="Shea T."/>
            <person name="Shenoy N."/>
            <person name="Sisk P."/>
            <person name="Stolte C."/>
            <person name="Sykes S."/>
            <person name="Walk T."/>
            <person name="White J."/>
            <person name="Yandava C."/>
            <person name="Haas B."/>
            <person name="Nusbaum C."/>
            <person name="Birren B."/>
        </authorList>
    </citation>
    <scope>NUCLEOTIDE SEQUENCE [LARGE SCALE GENOMIC DNA]</scope>
    <source>
        <strain evidence="3">R3-111a-1</strain>
    </source>
</reference>
<gene>
    <name evidence="2" type="primary">20340593</name>
    <name evidence="1" type="ORF">GGTG_00135</name>
</gene>
<evidence type="ECO:0000313" key="2">
    <source>
        <dbReference type="EnsemblFungi" id="EJT80131"/>
    </source>
</evidence>
<reference evidence="2" key="5">
    <citation type="submission" date="2018-04" db="UniProtKB">
        <authorList>
            <consortium name="EnsemblFungi"/>
        </authorList>
    </citation>
    <scope>IDENTIFICATION</scope>
    <source>
        <strain evidence="2">R3-111a-1</strain>
    </source>
</reference>
<dbReference type="EnsemblFungi" id="EJT80131">
    <property type="protein sequence ID" value="EJT80131"/>
    <property type="gene ID" value="GGTG_00135"/>
</dbReference>
<dbReference type="HOGENOM" id="CLU_2794105_0_0_1"/>
<dbReference type="AlphaFoldDB" id="J3NFU1"/>
<name>J3NFU1_GAET3</name>
<dbReference type="GeneID" id="20340593"/>
<proteinExistence type="predicted"/>
<dbReference type="EMBL" id="GL385395">
    <property type="protein sequence ID" value="EJT80131.1"/>
    <property type="molecule type" value="Genomic_DNA"/>
</dbReference>
<accession>J3NFU1</accession>
<keyword evidence="3" id="KW-1185">Reference proteome</keyword>
<dbReference type="RefSeq" id="XP_009216140.1">
    <property type="nucleotide sequence ID" value="XM_009217876.1"/>
</dbReference>
<dbReference type="Proteomes" id="UP000006039">
    <property type="component" value="Unassembled WGS sequence"/>
</dbReference>
<dbReference type="VEuPathDB" id="FungiDB:GGTG_00135"/>
<sequence length="68" mass="7384">MPGATHQIIAATIGSCRIERIVGLNALWAVWWWHGTARSSEAGPSPIFICSLDVGMLETIQTRLYASA</sequence>
<organism evidence="1">
    <name type="scientific">Gaeumannomyces tritici (strain R3-111a-1)</name>
    <name type="common">Wheat and barley take-all root rot fungus</name>
    <name type="synonym">Gaeumannomyces graminis var. tritici</name>
    <dbReference type="NCBI Taxonomy" id="644352"/>
    <lineage>
        <taxon>Eukaryota</taxon>
        <taxon>Fungi</taxon>
        <taxon>Dikarya</taxon>
        <taxon>Ascomycota</taxon>
        <taxon>Pezizomycotina</taxon>
        <taxon>Sordariomycetes</taxon>
        <taxon>Sordariomycetidae</taxon>
        <taxon>Magnaporthales</taxon>
        <taxon>Magnaporthaceae</taxon>
        <taxon>Gaeumannomyces</taxon>
    </lineage>
</organism>
<reference evidence="1" key="3">
    <citation type="submission" date="2010-09" db="EMBL/GenBank/DDBJ databases">
        <title>Annotation of Gaeumannomyces graminis var. tritici R3-111a-1.</title>
        <authorList>
            <consortium name="The Broad Institute Genome Sequencing Platform"/>
            <person name="Ma L.-J."/>
            <person name="Dead R."/>
            <person name="Young S.K."/>
            <person name="Zeng Q."/>
            <person name="Gargeya S."/>
            <person name="Fitzgerald M."/>
            <person name="Haas B."/>
            <person name="Abouelleil A."/>
            <person name="Alvarado L."/>
            <person name="Arachchi H.M."/>
            <person name="Berlin A."/>
            <person name="Brown A."/>
            <person name="Chapman S.B."/>
            <person name="Chen Z."/>
            <person name="Dunbar C."/>
            <person name="Freedman E."/>
            <person name="Gearin G."/>
            <person name="Gellesch M."/>
            <person name="Goldberg J."/>
            <person name="Griggs A."/>
            <person name="Gujja S."/>
            <person name="Heiman D."/>
            <person name="Howarth C."/>
            <person name="Larson L."/>
            <person name="Lui A."/>
            <person name="MacDonald P.J.P."/>
            <person name="Mehta T."/>
            <person name="Montmayeur A."/>
            <person name="Murphy C."/>
            <person name="Neiman D."/>
            <person name="Pearson M."/>
            <person name="Priest M."/>
            <person name="Roberts A."/>
            <person name="Saif S."/>
            <person name="Shea T."/>
            <person name="Shenoy N."/>
            <person name="Sisk P."/>
            <person name="Stolte C."/>
            <person name="Sykes S."/>
            <person name="Yandava C."/>
            <person name="Wortman J."/>
            <person name="Nusbaum C."/>
            <person name="Birren B."/>
        </authorList>
    </citation>
    <scope>NUCLEOTIDE SEQUENCE</scope>
    <source>
        <strain evidence="1">R3-111a-1</strain>
    </source>
</reference>
<reference evidence="2" key="4">
    <citation type="journal article" date="2015" name="G3 (Bethesda)">
        <title>Genome sequences of three phytopathogenic species of the Magnaporthaceae family of fungi.</title>
        <authorList>
            <person name="Okagaki L.H."/>
            <person name="Nunes C.C."/>
            <person name="Sailsbery J."/>
            <person name="Clay B."/>
            <person name="Brown D."/>
            <person name="John T."/>
            <person name="Oh Y."/>
            <person name="Young N."/>
            <person name="Fitzgerald M."/>
            <person name="Haas B.J."/>
            <person name="Zeng Q."/>
            <person name="Young S."/>
            <person name="Adiconis X."/>
            <person name="Fan L."/>
            <person name="Levin J.Z."/>
            <person name="Mitchell T.K."/>
            <person name="Okubara P.A."/>
            <person name="Farman M.L."/>
            <person name="Kohn L.M."/>
            <person name="Birren B."/>
            <person name="Ma L.-J."/>
            <person name="Dean R.A."/>
        </authorList>
    </citation>
    <scope>NUCLEOTIDE SEQUENCE</scope>
    <source>
        <strain evidence="2">R3-111a-1</strain>
    </source>
</reference>
<evidence type="ECO:0000313" key="3">
    <source>
        <dbReference type="Proteomes" id="UP000006039"/>
    </source>
</evidence>
<reference evidence="1" key="2">
    <citation type="submission" date="2010-07" db="EMBL/GenBank/DDBJ databases">
        <authorList>
            <consortium name="The Broad Institute Genome Sequencing Platform"/>
            <consortium name="Broad Institute Genome Sequencing Center for Infectious Disease"/>
            <person name="Ma L.-J."/>
            <person name="Dead R."/>
            <person name="Young S."/>
            <person name="Zeng Q."/>
            <person name="Koehrsen M."/>
            <person name="Alvarado L."/>
            <person name="Berlin A."/>
            <person name="Chapman S.B."/>
            <person name="Chen Z."/>
            <person name="Freedman E."/>
            <person name="Gellesch M."/>
            <person name="Goldberg J."/>
            <person name="Griggs A."/>
            <person name="Gujja S."/>
            <person name="Heilman E.R."/>
            <person name="Heiman D."/>
            <person name="Hepburn T."/>
            <person name="Howarth C."/>
            <person name="Jen D."/>
            <person name="Larson L."/>
            <person name="Mehta T."/>
            <person name="Neiman D."/>
            <person name="Pearson M."/>
            <person name="Roberts A."/>
            <person name="Saif S."/>
            <person name="Shea T."/>
            <person name="Shenoy N."/>
            <person name="Sisk P."/>
            <person name="Stolte C."/>
            <person name="Sykes S."/>
            <person name="Walk T."/>
            <person name="White J."/>
            <person name="Yandava C."/>
            <person name="Haas B."/>
            <person name="Nusbaum C."/>
            <person name="Birren B."/>
        </authorList>
    </citation>
    <scope>NUCLEOTIDE SEQUENCE</scope>
    <source>
        <strain evidence="1">R3-111a-1</strain>
    </source>
</reference>
<evidence type="ECO:0000313" key="1">
    <source>
        <dbReference type="EMBL" id="EJT80131.1"/>
    </source>
</evidence>
<protein>
    <submittedName>
        <fullName evidence="1 2">Uncharacterized protein</fullName>
    </submittedName>
</protein>